<reference evidence="3 4" key="1">
    <citation type="submission" date="2021-05" db="EMBL/GenBank/DDBJ databases">
        <title>Complete genome of Nocardioides aquaticus KCTC 9944T isolated from meromictic and hypersaline Ekho Lake, Antarctica.</title>
        <authorList>
            <person name="Hwang K."/>
            <person name="Kim K.M."/>
            <person name="Choe H."/>
        </authorList>
    </citation>
    <scope>NUCLEOTIDE SEQUENCE [LARGE SCALE GENOMIC DNA]</scope>
    <source>
        <strain evidence="3 4">KCTC 9944</strain>
    </source>
</reference>
<keyword evidence="4" id="KW-1185">Reference proteome</keyword>
<accession>A0ABX8ENJ9</accession>
<dbReference type="SMART" id="SM00974">
    <property type="entry name" value="T5orf172"/>
    <property type="match status" value="1"/>
</dbReference>
<dbReference type="Proteomes" id="UP000679307">
    <property type="component" value="Chromosome"/>
</dbReference>
<feature type="domain" description="Bacteriophage T5 Orf172 DNA-binding" evidence="2">
    <location>
        <begin position="48"/>
        <end position="133"/>
    </location>
</feature>
<organism evidence="3 4">
    <name type="scientific">Nocardioides aquaticus</name>
    <dbReference type="NCBI Taxonomy" id="160826"/>
    <lineage>
        <taxon>Bacteria</taxon>
        <taxon>Bacillati</taxon>
        <taxon>Actinomycetota</taxon>
        <taxon>Actinomycetes</taxon>
        <taxon>Propionibacteriales</taxon>
        <taxon>Nocardioidaceae</taxon>
        <taxon>Nocardioides</taxon>
    </lineage>
</organism>
<evidence type="ECO:0000256" key="1">
    <source>
        <dbReference type="SAM" id="MobiDB-lite"/>
    </source>
</evidence>
<name>A0ABX8ENJ9_9ACTN</name>
<feature type="region of interest" description="Disordered" evidence="1">
    <location>
        <begin position="728"/>
        <end position="750"/>
    </location>
</feature>
<dbReference type="InterPro" id="IPR018306">
    <property type="entry name" value="Phage_T5_Orf172_DNA-bd"/>
</dbReference>
<evidence type="ECO:0000259" key="2">
    <source>
        <dbReference type="SMART" id="SM00974"/>
    </source>
</evidence>
<protein>
    <recommendedName>
        <fullName evidence="2">Bacteriophage T5 Orf172 DNA-binding domain-containing protein</fullName>
    </recommendedName>
</protein>
<dbReference type="EMBL" id="CP075371">
    <property type="protein sequence ID" value="QVT81505.1"/>
    <property type="molecule type" value="Genomic_DNA"/>
</dbReference>
<gene>
    <name evidence="3" type="ORF">ENKNEFLB_03915</name>
</gene>
<evidence type="ECO:0000313" key="3">
    <source>
        <dbReference type="EMBL" id="QVT81505.1"/>
    </source>
</evidence>
<sequence length="902" mass="101030">MSMHPQKAFVEEVPETAPAPETRRLIYAYTVPGRKDQAWDRTVGQMHTTGTGLIKVGETTKPTAFERIKQQLNTAYPGLRGVDILLEEEAKRSDGSWFGDRDVHRALVTQGISKEQEWFEATLDEVKAALVAVRNGTAYESQRTQDFPMRPEQEDAVAQTAGYFLSQGGGTHAPKVLWNAKMRFGKTFTAYQLAREMGFKRTLVLTYKPAVQSAWRDDLLGHVDFEGWHFVDRTTPVNVADELADGADPLVWFASFQDITGKAAGGGIKERNETLHYIEWDCIVLDEYHFGAWRDGARDLYDPTEKELAEVEEPDDWVTEEDLGLNSKHYLYLSGTPFRAITNGEFTEDAVFNWTYVDEQNAKAHWDDADGQNPYVDLPGMKMYAYEIGAPATEWANDGEFNGFSLTEYFKAQKADPESKSKKVERGTYTFNDETRVKDFLEMLRGKLTEQMKVQLLGVSGKKAPFPYESADFRDAIQHSVWYMADVGSCFAMRDILEAHPYFNGFEIHVAAGAGAGMGAEAKPPVEKAIKKARDQRLSGSITLSCGKLMTGVTIREWGAILMLRSLKSPESYFQSAFRVQSPWSYRTAGGSIDVQKDTVYVFEFDPNRALTLVAEYGMKLATTGETTPQQAIGDLMNYLPIFQFSGGQMRQLDAADVLNIATTGVGASALAARWNSPVLVDVNEHTLSALLEHPDLLEALEQIEDFRNLANMAQQVVTSTKKLKKVEREKGKNNLDDDEKTERKESNSARKQIREKLQKFLAKIPVFMYVTDFREESLKDVIESLDSELFTRVTGLTVKDFRLLNRLGLFNAQHMNAAIYQFKSFENASLHYADEAVPDGTGTKVGLWDKRIDASQLGLGYDDLADTTEQPTTEDPDAGAPAGPKQASPTDWLRAKARATN</sequence>
<evidence type="ECO:0000313" key="4">
    <source>
        <dbReference type="Proteomes" id="UP000679307"/>
    </source>
</evidence>
<proteinExistence type="predicted"/>
<feature type="region of interest" description="Disordered" evidence="1">
    <location>
        <begin position="864"/>
        <end position="902"/>
    </location>
</feature>